<evidence type="ECO:0000313" key="2">
    <source>
        <dbReference type="EMBL" id="MCF2651803.1"/>
    </source>
</evidence>
<dbReference type="Proteomes" id="UP001299220">
    <property type="component" value="Unassembled WGS sequence"/>
</dbReference>
<accession>A0ABS9CMG1</accession>
<evidence type="ECO:0008006" key="4">
    <source>
        <dbReference type="Google" id="ProtNLM"/>
    </source>
</evidence>
<feature type="transmembrane region" description="Helical" evidence="1">
    <location>
        <begin position="24"/>
        <end position="42"/>
    </location>
</feature>
<protein>
    <recommendedName>
        <fullName evidence="4">ABC transporter permease</fullName>
    </recommendedName>
</protein>
<reference evidence="2 3" key="1">
    <citation type="submission" date="2020-12" db="EMBL/GenBank/DDBJ databases">
        <title>Whole genome sequences of gut porcine anaerobes.</title>
        <authorList>
            <person name="Kubasova T."/>
            <person name="Jahodarova E."/>
            <person name="Rychlik I."/>
        </authorList>
    </citation>
    <scope>NUCLEOTIDE SEQUENCE [LARGE SCALE GENOMIC DNA]</scope>
    <source>
        <strain evidence="2 3">An867</strain>
    </source>
</reference>
<evidence type="ECO:0000256" key="1">
    <source>
        <dbReference type="SAM" id="Phobius"/>
    </source>
</evidence>
<dbReference type="Pfam" id="PF06541">
    <property type="entry name" value="ABC_trans_CmpB"/>
    <property type="match status" value="1"/>
</dbReference>
<proteinExistence type="predicted"/>
<keyword evidence="1" id="KW-0812">Transmembrane</keyword>
<dbReference type="RefSeq" id="WP_235322805.1">
    <property type="nucleotide sequence ID" value="NZ_JAFBIT010000001.1"/>
</dbReference>
<comment type="caution">
    <text evidence="2">The sequence shown here is derived from an EMBL/GenBank/DDBJ whole genome shotgun (WGS) entry which is preliminary data.</text>
</comment>
<name>A0ABS9CMG1_9FIRM</name>
<dbReference type="EMBL" id="JAFBIT010000001">
    <property type="protein sequence ID" value="MCF2651803.1"/>
    <property type="molecule type" value="Genomic_DNA"/>
</dbReference>
<keyword evidence="1" id="KW-0472">Membrane</keyword>
<feature type="transmembrane region" description="Helical" evidence="1">
    <location>
        <begin position="94"/>
        <end position="117"/>
    </location>
</feature>
<keyword evidence="3" id="KW-1185">Reference proteome</keyword>
<evidence type="ECO:0000313" key="3">
    <source>
        <dbReference type="Proteomes" id="UP001299220"/>
    </source>
</evidence>
<feature type="transmembrane region" description="Helical" evidence="1">
    <location>
        <begin position="54"/>
        <end position="74"/>
    </location>
</feature>
<dbReference type="InterPro" id="IPR010540">
    <property type="entry name" value="CmpB_TMEM229"/>
</dbReference>
<gene>
    <name evidence="2" type="ORF">JQM67_04240</name>
</gene>
<organism evidence="2 3">
    <name type="scientific">Anaeromassilibacillus senegalensis</name>
    <dbReference type="NCBI Taxonomy" id="1673717"/>
    <lineage>
        <taxon>Bacteria</taxon>
        <taxon>Bacillati</taxon>
        <taxon>Bacillota</taxon>
        <taxon>Clostridia</taxon>
        <taxon>Eubacteriales</taxon>
        <taxon>Acutalibacteraceae</taxon>
        <taxon>Anaeromassilibacillus</taxon>
    </lineage>
</organism>
<sequence>MKKNSLLFLVGSCAYPTLEMLWRGYTHSSMALAGGVCMVLINKICCERMQKKSLTARCAAGSAIITGVEFVFGLVVNRMLHLHVWDYSALPMNILGQICIPFSLIWFFLTIPASALCRLCSKTADRFMPESEASEEQPVTAR</sequence>
<keyword evidence="1" id="KW-1133">Transmembrane helix</keyword>